<evidence type="ECO:0000313" key="8">
    <source>
        <dbReference type="EMBL" id="KAJ4476681.1"/>
    </source>
</evidence>
<evidence type="ECO:0000259" key="7">
    <source>
        <dbReference type="PROSITE" id="PS50850"/>
    </source>
</evidence>
<dbReference type="InterPro" id="IPR011701">
    <property type="entry name" value="MFS"/>
</dbReference>
<proteinExistence type="predicted"/>
<feature type="transmembrane region" description="Helical" evidence="6">
    <location>
        <begin position="436"/>
        <end position="454"/>
    </location>
</feature>
<feature type="compositionally biased region" description="Basic and acidic residues" evidence="5">
    <location>
        <begin position="601"/>
        <end position="619"/>
    </location>
</feature>
<evidence type="ECO:0000256" key="6">
    <source>
        <dbReference type="SAM" id="Phobius"/>
    </source>
</evidence>
<gene>
    <name evidence="8" type="ORF">J3R30DRAFT_3683307</name>
</gene>
<comment type="subcellular location">
    <subcellularLocation>
        <location evidence="1">Membrane</location>
        <topology evidence="1">Multi-pass membrane protein</topology>
    </subcellularLocation>
</comment>
<organism evidence="8 9">
    <name type="scientific">Lentinula aciculospora</name>
    <dbReference type="NCBI Taxonomy" id="153920"/>
    <lineage>
        <taxon>Eukaryota</taxon>
        <taxon>Fungi</taxon>
        <taxon>Dikarya</taxon>
        <taxon>Basidiomycota</taxon>
        <taxon>Agaricomycotina</taxon>
        <taxon>Agaricomycetes</taxon>
        <taxon>Agaricomycetidae</taxon>
        <taxon>Agaricales</taxon>
        <taxon>Marasmiineae</taxon>
        <taxon>Omphalotaceae</taxon>
        <taxon>Lentinula</taxon>
    </lineage>
</organism>
<dbReference type="InterPro" id="IPR005829">
    <property type="entry name" value="Sugar_transporter_CS"/>
</dbReference>
<evidence type="ECO:0000256" key="1">
    <source>
        <dbReference type="ARBA" id="ARBA00004141"/>
    </source>
</evidence>
<feature type="transmembrane region" description="Helical" evidence="6">
    <location>
        <begin position="296"/>
        <end position="318"/>
    </location>
</feature>
<feature type="region of interest" description="Disordered" evidence="5">
    <location>
        <begin position="598"/>
        <end position="619"/>
    </location>
</feature>
<protein>
    <submittedName>
        <fullName evidence="8">Amino acid permease ScVBA-like protein</fullName>
    </submittedName>
</protein>
<dbReference type="Gene3D" id="1.20.1250.20">
    <property type="entry name" value="MFS general substrate transporter like domains"/>
    <property type="match status" value="1"/>
</dbReference>
<feature type="transmembrane region" description="Helical" evidence="6">
    <location>
        <begin position="257"/>
        <end position="275"/>
    </location>
</feature>
<dbReference type="EMBL" id="JAOTPV010000011">
    <property type="protein sequence ID" value="KAJ4476681.1"/>
    <property type="molecule type" value="Genomic_DNA"/>
</dbReference>
<dbReference type="GO" id="GO:0022857">
    <property type="term" value="F:transmembrane transporter activity"/>
    <property type="evidence" value="ECO:0007669"/>
    <property type="project" value="InterPro"/>
</dbReference>
<dbReference type="InterPro" id="IPR036259">
    <property type="entry name" value="MFS_trans_sf"/>
</dbReference>
<dbReference type="InterPro" id="IPR020846">
    <property type="entry name" value="MFS_dom"/>
</dbReference>
<feature type="transmembrane region" description="Helical" evidence="6">
    <location>
        <begin position="163"/>
        <end position="182"/>
    </location>
</feature>
<dbReference type="PROSITE" id="PS00217">
    <property type="entry name" value="SUGAR_TRANSPORT_2"/>
    <property type="match status" value="1"/>
</dbReference>
<dbReference type="Gene3D" id="1.20.1720.10">
    <property type="entry name" value="Multidrug resistance protein D"/>
    <property type="match status" value="1"/>
</dbReference>
<feature type="transmembrane region" description="Helical" evidence="6">
    <location>
        <begin position="188"/>
        <end position="213"/>
    </location>
</feature>
<feature type="transmembrane region" description="Helical" evidence="6">
    <location>
        <begin position="225"/>
        <end position="245"/>
    </location>
</feature>
<feature type="transmembrane region" description="Helical" evidence="6">
    <location>
        <begin position="364"/>
        <end position="386"/>
    </location>
</feature>
<keyword evidence="4 6" id="KW-0472">Membrane</keyword>
<keyword evidence="3 6" id="KW-1133">Transmembrane helix</keyword>
<feature type="transmembrane region" description="Helical" evidence="6">
    <location>
        <begin position="324"/>
        <end position="343"/>
    </location>
</feature>
<dbReference type="PANTHER" id="PTHR23501:SF102">
    <property type="entry name" value="DRUG TRANSPORTER, PUTATIVE (AFU_ORTHOLOGUE AFUA_3G08530)-RELATED"/>
    <property type="match status" value="1"/>
</dbReference>
<feature type="transmembrane region" description="Helical" evidence="6">
    <location>
        <begin position="104"/>
        <end position="126"/>
    </location>
</feature>
<feature type="compositionally biased region" description="Polar residues" evidence="5">
    <location>
        <begin position="39"/>
        <end position="50"/>
    </location>
</feature>
<keyword evidence="2 6" id="KW-0812">Transmembrane</keyword>
<keyword evidence="9" id="KW-1185">Reference proteome</keyword>
<dbReference type="PANTHER" id="PTHR23501">
    <property type="entry name" value="MAJOR FACILITATOR SUPERFAMILY"/>
    <property type="match status" value="1"/>
</dbReference>
<dbReference type="SUPFAM" id="SSF103473">
    <property type="entry name" value="MFS general substrate transporter"/>
    <property type="match status" value="1"/>
</dbReference>
<feature type="transmembrane region" description="Helical" evidence="6">
    <location>
        <begin position="132"/>
        <end position="151"/>
    </location>
</feature>
<feature type="transmembrane region" description="Helical" evidence="6">
    <location>
        <begin position="406"/>
        <end position="424"/>
    </location>
</feature>
<evidence type="ECO:0000256" key="4">
    <source>
        <dbReference type="ARBA" id="ARBA00023136"/>
    </source>
</evidence>
<dbReference type="PROSITE" id="PS50850">
    <property type="entry name" value="MFS"/>
    <property type="match status" value="1"/>
</dbReference>
<dbReference type="Pfam" id="PF07690">
    <property type="entry name" value="MFS_1"/>
    <property type="match status" value="1"/>
</dbReference>
<dbReference type="GO" id="GO:0005886">
    <property type="term" value="C:plasma membrane"/>
    <property type="evidence" value="ECO:0007669"/>
    <property type="project" value="TreeGrafter"/>
</dbReference>
<dbReference type="AlphaFoldDB" id="A0A9W9A9B6"/>
<feature type="compositionally biased region" description="Polar residues" evidence="5">
    <location>
        <begin position="1"/>
        <end position="11"/>
    </location>
</feature>
<comment type="caution">
    <text evidence="8">The sequence shown here is derived from an EMBL/GenBank/DDBJ whole genome shotgun (WGS) entry which is preliminary data.</text>
</comment>
<reference evidence="8" key="1">
    <citation type="submission" date="2022-08" db="EMBL/GenBank/DDBJ databases">
        <title>A Global Phylogenomic Analysis of the Shiitake Genus Lentinula.</title>
        <authorList>
            <consortium name="DOE Joint Genome Institute"/>
            <person name="Sierra-Patev S."/>
            <person name="Min B."/>
            <person name="Naranjo-Ortiz M."/>
            <person name="Looney B."/>
            <person name="Konkel Z."/>
            <person name="Slot J.C."/>
            <person name="Sakamoto Y."/>
            <person name="Steenwyk J.L."/>
            <person name="Rokas A."/>
            <person name="Carro J."/>
            <person name="Camarero S."/>
            <person name="Ferreira P."/>
            <person name="Molpeceres G."/>
            <person name="Ruiz-Duenas F.J."/>
            <person name="Serrano A."/>
            <person name="Henrissat B."/>
            <person name="Drula E."/>
            <person name="Hughes K.W."/>
            <person name="Mata J.L."/>
            <person name="Ishikawa N.K."/>
            <person name="Vargas-Isla R."/>
            <person name="Ushijima S."/>
            <person name="Smith C.A."/>
            <person name="Ahrendt S."/>
            <person name="Andreopoulos W."/>
            <person name="He G."/>
            <person name="Labutti K."/>
            <person name="Lipzen A."/>
            <person name="Ng V."/>
            <person name="Riley R."/>
            <person name="Sandor L."/>
            <person name="Barry K."/>
            <person name="Martinez A.T."/>
            <person name="Xiao Y."/>
            <person name="Gibbons J.G."/>
            <person name="Terashima K."/>
            <person name="Grigoriev I.V."/>
            <person name="Hibbett D.S."/>
        </authorList>
    </citation>
    <scope>NUCLEOTIDE SEQUENCE</scope>
    <source>
        <strain evidence="8">JLM2183</strain>
    </source>
</reference>
<name>A0A9W9A9B6_9AGAR</name>
<feature type="transmembrane region" description="Helical" evidence="6">
    <location>
        <begin position="466"/>
        <end position="483"/>
    </location>
</feature>
<evidence type="ECO:0000256" key="2">
    <source>
        <dbReference type="ARBA" id="ARBA00022692"/>
    </source>
</evidence>
<dbReference type="Proteomes" id="UP001150266">
    <property type="component" value="Unassembled WGS sequence"/>
</dbReference>
<sequence length="619" mass="66922">MVQLHSTSTLHSPPASDDRRDEAQIIFPSRSDPHLSRVDPNSNTTGSTTSAIDPVIAASNSLHTVEKESLAVCLESQSSLNLTSSSCDPTSGLERTPELSTLRLLLAHIGYVTIVSTSLPTIAADLKASGSQYTWVGVAYLLTQTAFQPLYGRISDVVGRMNLLYSSIAIFALGSLLCAVSQNIEMLIASRALAGIGGGGIVSCVWVITAEIVEMRHRAKWSQALSVTWSCSAVAGPLLGGLFSGSQTNFLNWRWCFYLNLPLCLVGFLILLVALRGVRLDPPADASYSLIRRFDFGGLILFMSGTCCIVVGFSFATTNGWKNPLTIVLIILGCLILGCGSIYEAHTKRDSLFPPTMLKNITAVTILVIVFLHNIAFNAGTFYLALFYQAADGYSPLEAGIQMLPYSLGASVASMPTAWFISWWQKRRRDTSGQNMVISIGFLISALGFALLILLNEDSHMLAQDVFPLIAGIGMGILFHAPYQVFGRAFKSSELATSTSAFFLVRFTGATVGIAVAGAVFNARMASRITSDMGIYVLGPTIDYSTLKNIQPLSLRAEVLDLVSTSIQTVWILCTPLLGVAFLLSFLLRKFAIEDEEEVPVDDKRTTTTDEKAPTKEKA</sequence>
<feature type="domain" description="Major facilitator superfamily (MFS) profile" evidence="7">
    <location>
        <begin position="96"/>
        <end position="593"/>
    </location>
</feature>
<evidence type="ECO:0000256" key="3">
    <source>
        <dbReference type="ARBA" id="ARBA00022989"/>
    </source>
</evidence>
<evidence type="ECO:0000313" key="9">
    <source>
        <dbReference type="Proteomes" id="UP001150266"/>
    </source>
</evidence>
<feature type="transmembrane region" description="Helical" evidence="6">
    <location>
        <begin position="570"/>
        <end position="588"/>
    </location>
</feature>
<feature type="transmembrane region" description="Helical" evidence="6">
    <location>
        <begin position="503"/>
        <end position="523"/>
    </location>
</feature>
<feature type="region of interest" description="Disordered" evidence="5">
    <location>
        <begin position="1"/>
        <end position="50"/>
    </location>
</feature>
<accession>A0A9W9A9B6</accession>
<dbReference type="OrthoDB" id="2351791at2759"/>
<evidence type="ECO:0000256" key="5">
    <source>
        <dbReference type="SAM" id="MobiDB-lite"/>
    </source>
</evidence>